<evidence type="ECO:0000313" key="5">
    <source>
        <dbReference type="Proteomes" id="UP000006906"/>
    </source>
</evidence>
<name>A0A2K3D2M1_CHLRE</name>
<evidence type="ECO:0000256" key="2">
    <source>
        <dbReference type="SAM" id="MobiDB-lite"/>
    </source>
</evidence>
<sequence>MDLGHIFVGENGSLYALVPAEAEAPPPAPARGASRDGNLAQALLAELLRQQQAQEQQRRQQQLAMQLEGLASGGGSEAGLLNLLLAQAQLQQNEDNSMSIDLAPGPASTLTMAPQLAEPPPTGPLPTRPAPRRVVQATSSPSNSDTGSPPRVSGGVSVSAKEKNRQAQRRFRERQKDLIHNLKAKVEDLANKVAENEKEISMLREENAMLRGRVDAKQHVGSGLSGALPSALQSLLQMTSAAGAEGGGTGAGGSGLGGLMALRGLGPLDALPLGNAPNGSSGLPASADLPQAQTLDLASFGLGLGGGGGSSAGGGGKRNGGGLDLGNARGNALVQANGLRNSEPIIKTEPERL</sequence>
<feature type="domain" description="BZIP" evidence="3">
    <location>
        <begin position="161"/>
        <end position="217"/>
    </location>
</feature>
<proteinExistence type="predicted"/>
<feature type="compositionally biased region" description="Polar residues" evidence="2">
    <location>
        <begin position="136"/>
        <end position="146"/>
    </location>
</feature>
<gene>
    <name evidence="4" type="ORF">CHLRE_12g510200v5</name>
</gene>
<evidence type="ECO:0000256" key="1">
    <source>
        <dbReference type="SAM" id="Coils"/>
    </source>
</evidence>
<dbReference type="InterPro" id="IPR046347">
    <property type="entry name" value="bZIP_sf"/>
</dbReference>
<feature type="region of interest" description="Disordered" evidence="2">
    <location>
        <begin position="97"/>
        <end position="171"/>
    </location>
</feature>
<dbReference type="SUPFAM" id="SSF57959">
    <property type="entry name" value="Leucine zipper domain"/>
    <property type="match status" value="1"/>
</dbReference>
<dbReference type="InParanoid" id="A0A2K3D2M1"/>
<dbReference type="ExpressionAtlas" id="A0A2K3D2M1">
    <property type="expression patterns" value="differential"/>
</dbReference>
<keyword evidence="1" id="KW-0175">Coiled coil</keyword>
<dbReference type="Proteomes" id="UP000006906">
    <property type="component" value="Chromosome 12"/>
</dbReference>
<dbReference type="STRING" id="3055.A0A2K3D2M1"/>
<feature type="coiled-coil region" evidence="1">
    <location>
        <begin position="172"/>
        <end position="213"/>
    </location>
</feature>
<dbReference type="GeneID" id="5716559"/>
<reference evidence="4 5" key="1">
    <citation type="journal article" date="2007" name="Science">
        <title>The Chlamydomonas genome reveals the evolution of key animal and plant functions.</title>
        <authorList>
            <person name="Merchant S.S."/>
            <person name="Prochnik S.E."/>
            <person name="Vallon O."/>
            <person name="Harris E.H."/>
            <person name="Karpowicz S.J."/>
            <person name="Witman G.B."/>
            <person name="Terry A."/>
            <person name="Salamov A."/>
            <person name="Fritz-Laylin L.K."/>
            <person name="Marechal-Drouard L."/>
            <person name="Marshall W.F."/>
            <person name="Qu L.H."/>
            <person name="Nelson D.R."/>
            <person name="Sanderfoot A.A."/>
            <person name="Spalding M.H."/>
            <person name="Kapitonov V.V."/>
            <person name="Ren Q."/>
            <person name="Ferris P."/>
            <person name="Lindquist E."/>
            <person name="Shapiro H."/>
            <person name="Lucas S.M."/>
            <person name="Grimwood J."/>
            <person name="Schmutz J."/>
            <person name="Cardol P."/>
            <person name="Cerutti H."/>
            <person name="Chanfreau G."/>
            <person name="Chen C.L."/>
            <person name="Cognat V."/>
            <person name="Croft M.T."/>
            <person name="Dent R."/>
            <person name="Dutcher S."/>
            <person name="Fernandez E."/>
            <person name="Fukuzawa H."/>
            <person name="Gonzalez-Ballester D."/>
            <person name="Gonzalez-Halphen D."/>
            <person name="Hallmann A."/>
            <person name="Hanikenne M."/>
            <person name="Hippler M."/>
            <person name="Inwood W."/>
            <person name="Jabbari K."/>
            <person name="Kalanon M."/>
            <person name="Kuras R."/>
            <person name="Lefebvre P.A."/>
            <person name="Lemaire S.D."/>
            <person name="Lobanov A.V."/>
            <person name="Lohr M."/>
            <person name="Manuell A."/>
            <person name="Meier I."/>
            <person name="Mets L."/>
            <person name="Mittag M."/>
            <person name="Mittelmeier T."/>
            <person name="Moroney J.V."/>
            <person name="Moseley J."/>
            <person name="Napoli C."/>
            <person name="Nedelcu A.M."/>
            <person name="Niyogi K."/>
            <person name="Novoselov S.V."/>
            <person name="Paulsen I.T."/>
            <person name="Pazour G."/>
            <person name="Purton S."/>
            <person name="Ral J.P."/>
            <person name="Riano-Pachon D.M."/>
            <person name="Riekhof W."/>
            <person name="Rymarquis L."/>
            <person name="Schroda M."/>
            <person name="Stern D."/>
            <person name="Umen J."/>
            <person name="Willows R."/>
            <person name="Wilson N."/>
            <person name="Zimmer S.L."/>
            <person name="Allmer J."/>
            <person name="Balk J."/>
            <person name="Bisova K."/>
            <person name="Chen C.J."/>
            <person name="Elias M."/>
            <person name="Gendler K."/>
            <person name="Hauser C."/>
            <person name="Lamb M.R."/>
            <person name="Ledford H."/>
            <person name="Long J.C."/>
            <person name="Minagawa J."/>
            <person name="Page M.D."/>
            <person name="Pan J."/>
            <person name="Pootakham W."/>
            <person name="Roje S."/>
            <person name="Rose A."/>
            <person name="Stahlberg E."/>
            <person name="Terauchi A.M."/>
            <person name="Yang P."/>
            <person name="Ball S."/>
            <person name="Bowler C."/>
            <person name="Dieckmann C.L."/>
            <person name="Gladyshev V.N."/>
            <person name="Green P."/>
            <person name="Jorgensen R."/>
            <person name="Mayfield S."/>
            <person name="Mueller-Roeber B."/>
            <person name="Rajamani S."/>
            <person name="Sayre R.T."/>
            <person name="Brokstein P."/>
            <person name="Dubchak I."/>
            <person name="Goodstein D."/>
            <person name="Hornick L."/>
            <person name="Huang Y.W."/>
            <person name="Jhaveri J."/>
            <person name="Luo Y."/>
            <person name="Martinez D."/>
            <person name="Ngau W.C."/>
            <person name="Otillar B."/>
            <person name="Poliakov A."/>
            <person name="Porter A."/>
            <person name="Szajkowski L."/>
            <person name="Werner G."/>
            <person name="Zhou K."/>
            <person name="Grigoriev I.V."/>
            <person name="Rokhsar D.S."/>
            <person name="Grossman A.R."/>
        </authorList>
    </citation>
    <scope>NUCLEOTIDE SEQUENCE [LARGE SCALE GENOMIC DNA]</scope>
    <source>
        <strain evidence="5">CC-503</strain>
    </source>
</reference>
<dbReference type="PROSITE" id="PS50217">
    <property type="entry name" value="BZIP"/>
    <property type="match status" value="1"/>
</dbReference>
<feature type="compositionally biased region" description="Pro residues" evidence="2">
    <location>
        <begin position="117"/>
        <end position="129"/>
    </location>
</feature>
<dbReference type="GO" id="GO:0003700">
    <property type="term" value="F:DNA-binding transcription factor activity"/>
    <property type="evidence" value="ECO:0007669"/>
    <property type="project" value="InterPro"/>
</dbReference>
<dbReference type="AlphaFoldDB" id="A0A2K3D2M1"/>
<evidence type="ECO:0000259" key="3">
    <source>
        <dbReference type="PROSITE" id="PS50217"/>
    </source>
</evidence>
<dbReference type="Gene3D" id="1.20.5.170">
    <property type="match status" value="1"/>
</dbReference>
<feature type="compositionally biased region" description="Low complexity" evidence="2">
    <location>
        <begin position="147"/>
        <end position="159"/>
    </location>
</feature>
<dbReference type="EMBL" id="CM008973">
    <property type="protein sequence ID" value="PNW74780.1"/>
    <property type="molecule type" value="Genomic_DNA"/>
</dbReference>
<dbReference type="RefSeq" id="XP_042918140.1">
    <property type="nucleotide sequence ID" value="XM_043068227.1"/>
</dbReference>
<dbReference type="OrthoDB" id="551620at2759"/>
<protein>
    <recommendedName>
        <fullName evidence="3">BZIP domain-containing protein</fullName>
    </recommendedName>
</protein>
<dbReference type="PROSITE" id="PS00036">
    <property type="entry name" value="BZIP_BASIC"/>
    <property type="match status" value="1"/>
</dbReference>
<dbReference type="SMART" id="SM00338">
    <property type="entry name" value="BRLZ"/>
    <property type="match status" value="1"/>
</dbReference>
<accession>A0A2K3D2M1</accession>
<keyword evidence="5" id="KW-1185">Reference proteome</keyword>
<dbReference type="InterPro" id="IPR004827">
    <property type="entry name" value="bZIP"/>
</dbReference>
<organism evidence="4 5">
    <name type="scientific">Chlamydomonas reinhardtii</name>
    <name type="common">Chlamydomonas smithii</name>
    <dbReference type="NCBI Taxonomy" id="3055"/>
    <lineage>
        <taxon>Eukaryota</taxon>
        <taxon>Viridiplantae</taxon>
        <taxon>Chlorophyta</taxon>
        <taxon>core chlorophytes</taxon>
        <taxon>Chlorophyceae</taxon>
        <taxon>CS clade</taxon>
        <taxon>Chlamydomonadales</taxon>
        <taxon>Chlamydomonadaceae</taxon>
        <taxon>Chlamydomonas</taxon>
    </lineage>
</organism>
<dbReference type="KEGG" id="cre:CHLRE_12g510200v5"/>
<evidence type="ECO:0000313" key="4">
    <source>
        <dbReference type="EMBL" id="PNW74780.1"/>
    </source>
</evidence>
<dbReference type="CDD" id="cd14686">
    <property type="entry name" value="bZIP"/>
    <property type="match status" value="1"/>
</dbReference>
<dbReference type="Gramene" id="PNW74780">
    <property type="protein sequence ID" value="PNW74780"/>
    <property type="gene ID" value="CHLRE_12g510200v5"/>
</dbReference>
<dbReference type="PaxDb" id="3055-EDP05496"/>